<protein>
    <submittedName>
        <fullName evidence="1">17005_t:CDS:1</fullName>
    </submittedName>
</protein>
<gene>
    <name evidence="1" type="ORF">ACOLOM_LOCUS12187</name>
</gene>
<keyword evidence="2" id="KW-1185">Reference proteome</keyword>
<evidence type="ECO:0000313" key="2">
    <source>
        <dbReference type="Proteomes" id="UP000789525"/>
    </source>
</evidence>
<accession>A0ACA9Q8P6</accession>
<feature type="non-terminal residue" evidence="1">
    <location>
        <position position="1"/>
    </location>
</feature>
<organism evidence="1 2">
    <name type="scientific">Acaulospora colombiana</name>
    <dbReference type="NCBI Taxonomy" id="27376"/>
    <lineage>
        <taxon>Eukaryota</taxon>
        <taxon>Fungi</taxon>
        <taxon>Fungi incertae sedis</taxon>
        <taxon>Mucoromycota</taxon>
        <taxon>Glomeromycotina</taxon>
        <taxon>Glomeromycetes</taxon>
        <taxon>Diversisporales</taxon>
        <taxon>Acaulosporaceae</taxon>
        <taxon>Acaulospora</taxon>
    </lineage>
</organism>
<proteinExistence type="predicted"/>
<dbReference type="Proteomes" id="UP000789525">
    <property type="component" value="Unassembled WGS sequence"/>
</dbReference>
<reference evidence="1" key="1">
    <citation type="submission" date="2021-06" db="EMBL/GenBank/DDBJ databases">
        <authorList>
            <person name="Kallberg Y."/>
            <person name="Tangrot J."/>
            <person name="Rosling A."/>
        </authorList>
    </citation>
    <scope>NUCLEOTIDE SEQUENCE</scope>
    <source>
        <strain evidence="1">CL356</strain>
    </source>
</reference>
<dbReference type="EMBL" id="CAJVPT010047999">
    <property type="protein sequence ID" value="CAG8741216.1"/>
    <property type="molecule type" value="Genomic_DNA"/>
</dbReference>
<name>A0ACA9Q8P6_9GLOM</name>
<evidence type="ECO:0000313" key="1">
    <source>
        <dbReference type="EMBL" id="CAG8741216.1"/>
    </source>
</evidence>
<comment type="caution">
    <text evidence="1">The sequence shown here is derived from an EMBL/GenBank/DDBJ whole genome shotgun (WGS) entry which is preliminary data.</text>
</comment>
<sequence length="179" mass="20281">TLLGYLYFHAAPSPAAFHEESVKRVQNLHTSDCLRANKSTMAWGLEARVPFLDKAFLDVAMTINPEEKMFGKGAQQEYDEDGCPKMEKYIIRKAFDVSPDGKSILWRQKEQFSDGVGYSWIDGIKEHSANSVSDEAMAGAKERWPVDTPDTKEAYFIREIFERTSSLNTPSLLRKYTGS</sequence>